<dbReference type="InterPro" id="IPR014550">
    <property type="entry name" value="UCP028704_OpgC"/>
</dbReference>
<evidence type="ECO:0000313" key="4">
    <source>
        <dbReference type="Proteomes" id="UP000563898"/>
    </source>
</evidence>
<dbReference type="PANTHER" id="PTHR38592:SF3">
    <property type="entry name" value="BLL4819 PROTEIN"/>
    <property type="match status" value="1"/>
</dbReference>
<dbReference type="PANTHER" id="PTHR38592">
    <property type="entry name" value="BLL4819 PROTEIN"/>
    <property type="match status" value="1"/>
</dbReference>
<evidence type="ECO:0000256" key="2">
    <source>
        <dbReference type="SAM" id="Phobius"/>
    </source>
</evidence>
<proteinExistence type="predicted"/>
<gene>
    <name evidence="3" type="primary">opgC</name>
    <name evidence="3" type="ORF">HGA05_13210</name>
</gene>
<feature type="transmembrane region" description="Helical" evidence="2">
    <location>
        <begin position="156"/>
        <end position="177"/>
    </location>
</feature>
<dbReference type="Proteomes" id="UP000563898">
    <property type="component" value="Unassembled WGS sequence"/>
</dbReference>
<feature type="transmembrane region" description="Helical" evidence="2">
    <location>
        <begin position="189"/>
        <end position="206"/>
    </location>
</feature>
<evidence type="ECO:0000313" key="3">
    <source>
        <dbReference type="EMBL" id="NKY02535.1"/>
    </source>
</evidence>
<name>A0A846WLL0_9ACTN</name>
<feature type="transmembrane region" description="Helical" evidence="2">
    <location>
        <begin position="77"/>
        <end position="99"/>
    </location>
</feature>
<feature type="region of interest" description="Disordered" evidence="1">
    <location>
        <begin position="374"/>
        <end position="415"/>
    </location>
</feature>
<feature type="compositionally biased region" description="Low complexity" evidence="1">
    <location>
        <begin position="374"/>
        <end position="399"/>
    </location>
</feature>
<feature type="compositionally biased region" description="Basic and acidic residues" evidence="1">
    <location>
        <begin position="404"/>
        <end position="415"/>
    </location>
</feature>
<dbReference type="EMBL" id="JAAXPC010000007">
    <property type="protein sequence ID" value="NKY02535.1"/>
    <property type="molecule type" value="Genomic_DNA"/>
</dbReference>
<feature type="transmembrane region" description="Helical" evidence="2">
    <location>
        <begin position="130"/>
        <end position="149"/>
    </location>
</feature>
<feature type="transmembrane region" description="Helical" evidence="2">
    <location>
        <begin position="257"/>
        <end position="278"/>
    </location>
</feature>
<reference evidence="3 4" key="1">
    <citation type="submission" date="2020-04" db="EMBL/GenBank/DDBJ databases">
        <title>MicrobeNet Type strains.</title>
        <authorList>
            <person name="Nicholson A.C."/>
        </authorList>
    </citation>
    <scope>NUCLEOTIDE SEQUENCE [LARGE SCALE GENOMIC DNA]</scope>
    <source>
        <strain evidence="3 4">ATCC BAA-14</strain>
    </source>
</reference>
<dbReference type="RefSeq" id="WP_006371534.1">
    <property type="nucleotide sequence ID" value="NZ_JAAXPC010000007.1"/>
</dbReference>
<evidence type="ECO:0000256" key="1">
    <source>
        <dbReference type="SAM" id="MobiDB-lite"/>
    </source>
</evidence>
<protein>
    <submittedName>
        <fullName evidence="3">Succinyl transferase OpgC</fullName>
    </submittedName>
</protein>
<sequence>MNRDLAIDVTRGLAIWSMITAHFADGAKIAMPTHVFPYVDGMSVFVLLSGFVLGLVHHRWIETRGLRFTYTRLAKRLAALYVCQLTLSLTAVAAGMAGFGHLTWLRPVDGWGQGLVMAVTMSYLPSGGNILLLYMVLMGSAFAVFPLLVRGWWRPVLAASVALYAVSQFAAPDWFYLVAQPSGARIQNWAGWQIMFVPALIVGWQWRRWDLAGRIERHLPAVVLVAAGIAVCTHYLVTAGPWHTAESFLGDKLEFGPARAVGAWVLVPAVYGLCRIFLSLWSREWLRPLLMSGTRSLDSYVIQALALVAVPILVVDRPWSPLLMTAFAIGVFGTCWAWAEVRLALGIDKLHRLPVILGAPVLARLTMTRADAAGPACPTTASSSPALASAPVADVAPSPRGWTGRREVSADDRAA</sequence>
<organism evidence="3 4">
    <name type="scientific">Gordonia polyisoprenivorans</name>
    <dbReference type="NCBI Taxonomy" id="84595"/>
    <lineage>
        <taxon>Bacteria</taxon>
        <taxon>Bacillati</taxon>
        <taxon>Actinomycetota</taxon>
        <taxon>Actinomycetes</taxon>
        <taxon>Mycobacteriales</taxon>
        <taxon>Gordoniaceae</taxon>
        <taxon>Gordonia</taxon>
    </lineage>
</organism>
<feature type="transmembrane region" description="Helical" evidence="2">
    <location>
        <begin position="299"/>
        <end position="315"/>
    </location>
</feature>
<dbReference type="AlphaFoldDB" id="A0A846WLL0"/>
<feature type="transmembrane region" description="Helical" evidence="2">
    <location>
        <begin position="218"/>
        <end position="237"/>
    </location>
</feature>
<comment type="caution">
    <text evidence="3">The sequence shown here is derived from an EMBL/GenBank/DDBJ whole genome shotgun (WGS) entry which is preliminary data.</text>
</comment>
<keyword evidence="2" id="KW-0472">Membrane</keyword>
<keyword evidence="2" id="KW-0812">Transmembrane</keyword>
<accession>A0A846WLL0</accession>
<dbReference type="Pfam" id="PF10129">
    <property type="entry name" value="OpgC_C"/>
    <property type="match status" value="1"/>
</dbReference>
<dbReference type="GO" id="GO:0016740">
    <property type="term" value="F:transferase activity"/>
    <property type="evidence" value="ECO:0007669"/>
    <property type="project" value="UniProtKB-KW"/>
</dbReference>
<feature type="transmembrane region" description="Helical" evidence="2">
    <location>
        <begin position="35"/>
        <end position="56"/>
    </location>
</feature>
<keyword evidence="2" id="KW-1133">Transmembrane helix</keyword>
<feature type="transmembrane region" description="Helical" evidence="2">
    <location>
        <begin position="321"/>
        <end position="339"/>
    </location>
</feature>
<keyword evidence="3" id="KW-0808">Transferase</keyword>